<reference evidence="2 3" key="1">
    <citation type="submission" date="2024-09" db="EMBL/GenBank/DDBJ databases">
        <authorList>
            <person name="Sun Q."/>
            <person name="Mori K."/>
        </authorList>
    </citation>
    <scope>NUCLEOTIDE SEQUENCE [LARGE SCALE GENOMIC DNA]</scope>
    <source>
        <strain evidence="2 3">JCM 3307</strain>
    </source>
</reference>
<dbReference type="InterPro" id="IPR019812">
    <property type="entry name" value="Hydgase_assmbl_chp_CS"/>
</dbReference>
<dbReference type="EMBL" id="JBHMCA010000067">
    <property type="protein sequence ID" value="MFB9449459.1"/>
    <property type="molecule type" value="Genomic_DNA"/>
</dbReference>
<dbReference type="PROSITE" id="PS01097">
    <property type="entry name" value="HUPF_HYPC"/>
    <property type="match status" value="1"/>
</dbReference>
<dbReference type="Proteomes" id="UP001589608">
    <property type="component" value="Unassembled WGS sequence"/>
</dbReference>
<proteinExistence type="inferred from homology"/>
<gene>
    <name evidence="2" type="ORF">ACFFTR_40815</name>
</gene>
<dbReference type="PANTHER" id="PTHR35177">
    <property type="entry name" value="HYDROGENASE MATURATION FACTOR HYBG"/>
    <property type="match status" value="1"/>
</dbReference>
<comment type="caution">
    <text evidence="2">The sequence shown here is derived from an EMBL/GenBank/DDBJ whole genome shotgun (WGS) entry which is preliminary data.</text>
</comment>
<evidence type="ECO:0000313" key="3">
    <source>
        <dbReference type="Proteomes" id="UP001589608"/>
    </source>
</evidence>
<sequence length="86" mass="9134">MCLGVPGRVSAVDDSSGLTMGTVDFGGVQRQVCLAYVPDVRIGEYVVVHVGFAISRLDEAEALRTLQLLQAMGDLLERELTPEAGA</sequence>
<accession>A0ABV5MKS0</accession>
<evidence type="ECO:0000256" key="1">
    <source>
        <dbReference type="ARBA" id="ARBA00006018"/>
    </source>
</evidence>
<organism evidence="2 3">
    <name type="scientific">Dactylosporangium vinaceum</name>
    <dbReference type="NCBI Taxonomy" id="53362"/>
    <lineage>
        <taxon>Bacteria</taxon>
        <taxon>Bacillati</taxon>
        <taxon>Actinomycetota</taxon>
        <taxon>Actinomycetes</taxon>
        <taxon>Micromonosporales</taxon>
        <taxon>Micromonosporaceae</taxon>
        <taxon>Dactylosporangium</taxon>
    </lineage>
</organism>
<evidence type="ECO:0000313" key="2">
    <source>
        <dbReference type="EMBL" id="MFB9449459.1"/>
    </source>
</evidence>
<dbReference type="PANTHER" id="PTHR35177:SF2">
    <property type="entry name" value="HYDROGENASE MATURATION FACTOR HYBG"/>
    <property type="match status" value="1"/>
</dbReference>
<name>A0ABV5MKS0_9ACTN</name>
<dbReference type="SUPFAM" id="SSF159127">
    <property type="entry name" value="HupF/HypC-like"/>
    <property type="match status" value="1"/>
</dbReference>
<dbReference type="Gene3D" id="2.30.30.140">
    <property type="match status" value="1"/>
</dbReference>
<dbReference type="RefSeq" id="WP_223094414.1">
    <property type="nucleotide sequence ID" value="NZ_CP061913.1"/>
</dbReference>
<dbReference type="Pfam" id="PF01455">
    <property type="entry name" value="HupF_HypC"/>
    <property type="match status" value="1"/>
</dbReference>
<dbReference type="NCBIfam" id="TIGR00074">
    <property type="entry name" value="hypC_hupF"/>
    <property type="match status" value="1"/>
</dbReference>
<comment type="similarity">
    <text evidence="1">Belongs to the HupF/HypC family.</text>
</comment>
<dbReference type="InterPro" id="IPR001109">
    <property type="entry name" value="Hydrogenase_HupF/HypC"/>
</dbReference>
<keyword evidence="3" id="KW-1185">Reference proteome</keyword>
<dbReference type="PRINTS" id="PR00445">
    <property type="entry name" value="HUPFHYPC"/>
</dbReference>
<protein>
    <submittedName>
        <fullName evidence="2">HypC/HybG/HupF family hydrogenase formation chaperone</fullName>
    </submittedName>
</protein>